<accession>A0ABT5BNQ5</accession>
<sequence length="47" mass="4974">MTEQLAAPAVAEAGVIELDVGGVRIRVCGRVEAEALARVLDVLEARR</sequence>
<keyword evidence="2" id="KW-1185">Reference proteome</keyword>
<dbReference type="EMBL" id="JAQNDN010000027">
    <property type="protein sequence ID" value="MDC0675318.1"/>
    <property type="molecule type" value="Genomic_DNA"/>
</dbReference>
<proteinExistence type="predicted"/>
<comment type="caution">
    <text evidence="1">The sequence shown here is derived from an EMBL/GenBank/DDBJ whole genome shotgun (WGS) entry which is preliminary data.</text>
</comment>
<gene>
    <name evidence="1" type="ORF">POL58_46680</name>
</gene>
<evidence type="ECO:0000313" key="2">
    <source>
        <dbReference type="Proteomes" id="UP001217838"/>
    </source>
</evidence>
<evidence type="ECO:0008006" key="3">
    <source>
        <dbReference type="Google" id="ProtNLM"/>
    </source>
</evidence>
<organism evidence="1 2">
    <name type="scientific">Nannocystis radixulma</name>
    <dbReference type="NCBI Taxonomy" id="2995305"/>
    <lineage>
        <taxon>Bacteria</taxon>
        <taxon>Pseudomonadati</taxon>
        <taxon>Myxococcota</taxon>
        <taxon>Polyangia</taxon>
        <taxon>Nannocystales</taxon>
        <taxon>Nannocystaceae</taxon>
        <taxon>Nannocystis</taxon>
    </lineage>
</organism>
<name>A0ABT5BNQ5_9BACT</name>
<evidence type="ECO:0000313" key="1">
    <source>
        <dbReference type="EMBL" id="MDC0675318.1"/>
    </source>
</evidence>
<dbReference type="RefSeq" id="WP_272010282.1">
    <property type="nucleotide sequence ID" value="NZ_JAQNDN010000027.1"/>
</dbReference>
<reference evidence="1 2" key="1">
    <citation type="submission" date="2022-11" db="EMBL/GenBank/DDBJ databases">
        <title>Minimal conservation of predation-associated metabolite biosynthetic gene clusters underscores biosynthetic potential of Myxococcota including descriptions for ten novel species: Archangium lansinium sp. nov., Myxococcus landrumus sp. nov., Nannocystis bai.</title>
        <authorList>
            <person name="Ahearne A."/>
            <person name="Stevens C."/>
            <person name="Dowd S."/>
        </authorList>
    </citation>
    <scope>NUCLEOTIDE SEQUENCE [LARGE SCALE GENOMIC DNA]</scope>
    <source>
        <strain evidence="1 2">NCELM</strain>
    </source>
</reference>
<protein>
    <recommendedName>
        <fullName evidence="3">Transposase</fullName>
    </recommendedName>
</protein>
<dbReference type="Proteomes" id="UP001217838">
    <property type="component" value="Unassembled WGS sequence"/>
</dbReference>